<evidence type="ECO:0000256" key="1">
    <source>
        <dbReference type="SAM" id="MobiDB-lite"/>
    </source>
</evidence>
<reference evidence="2 3" key="1">
    <citation type="journal article" date="2019" name="Genome Biol. Evol.">
        <title>Insights into the evolution of the New World diploid cottons (Gossypium, subgenus Houzingenia) based on genome sequencing.</title>
        <authorList>
            <person name="Grover C.E."/>
            <person name="Arick M.A. 2nd"/>
            <person name="Thrash A."/>
            <person name="Conover J.L."/>
            <person name="Sanders W.S."/>
            <person name="Peterson D.G."/>
            <person name="Frelichowski J.E."/>
            <person name="Scheffler J.A."/>
            <person name="Scheffler B.E."/>
            <person name="Wendel J.F."/>
        </authorList>
    </citation>
    <scope>NUCLEOTIDE SEQUENCE [LARGE SCALE GENOMIC DNA]</scope>
    <source>
        <strain evidence="2">27</strain>
        <tissue evidence="2">Leaf</tissue>
    </source>
</reference>
<evidence type="ECO:0000313" key="3">
    <source>
        <dbReference type="Proteomes" id="UP000593561"/>
    </source>
</evidence>
<evidence type="ECO:0000313" key="2">
    <source>
        <dbReference type="EMBL" id="MBA0633989.1"/>
    </source>
</evidence>
<feature type="compositionally biased region" description="Polar residues" evidence="1">
    <location>
        <begin position="13"/>
        <end position="24"/>
    </location>
</feature>
<protein>
    <submittedName>
        <fullName evidence="2">Uncharacterized protein</fullName>
    </submittedName>
</protein>
<name>A0A7J8T6L6_GOSDV</name>
<accession>A0A7J8T6L6</accession>
<gene>
    <name evidence="2" type="ORF">Godav_025007</name>
</gene>
<feature type="compositionally biased region" description="Basic and acidic residues" evidence="1">
    <location>
        <begin position="1"/>
        <end position="12"/>
    </location>
</feature>
<dbReference type="AlphaFoldDB" id="A0A7J8T6L6"/>
<sequence length="24" mass="2667">MGLHSHQRDSESSPRIQRNMGSVG</sequence>
<proteinExistence type="predicted"/>
<dbReference type="EMBL" id="JABFAC010236581">
    <property type="protein sequence ID" value="MBA0633989.1"/>
    <property type="molecule type" value="Genomic_DNA"/>
</dbReference>
<dbReference type="Proteomes" id="UP000593561">
    <property type="component" value="Unassembled WGS sequence"/>
</dbReference>
<organism evidence="2 3">
    <name type="scientific">Gossypium davidsonii</name>
    <name type="common">Davidson's cotton</name>
    <name type="synonym">Gossypium klotzschianum subsp. davidsonii</name>
    <dbReference type="NCBI Taxonomy" id="34287"/>
    <lineage>
        <taxon>Eukaryota</taxon>
        <taxon>Viridiplantae</taxon>
        <taxon>Streptophyta</taxon>
        <taxon>Embryophyta</taxon>
        <taxon>Tracheophyta</taxon>
        <taxon>Spermatophyta</taxon>
        <taxon>Magnoliopsida</taxon>
        <taxon>eudicotyledons</taxon>
        <taxon>Gunneridae</taxon>
        <taxon>Pentapetalae</taxon>
        <taxon>rosids</taxon>
        <taxon>malvids</taxon>
        <taxon>Malvales</taxon>
        <taxon>Malvaceae</taxon>
        <taxon>Malvoideae</taxon>
        <taxon>Gossypium</taxon>
    </lineage>
</organism>
<keyword evidence="3" id="KW-1185">Reference proteome</keyword>
<comment type="caution">
    <text evidence="2">The sequence shown here is derived from an EMBL/GenBank/DDBJ whole genome shotgun (WGS) entry which is preliminary data.</text>
</comment>
<feature type="region of interest" description="Disordered" evidence="1">
    <location>
        <begin position="1"/>
        <end position="24"/>
    </location>
</feature>